<sequence>MNQIRKCLVGVVQMCSTHNKKQNMEFILQNLKQAHEKQAKICFFPEAFAMISRSFAETFENAEYIDGEMINCLRDHAKKYNLWLSLGGFQERLKENDKKMGNTHIIIDNLGNIVQTYKKLHLFDISIDTKNTISESSGYVFGDQVPNVVDSPAGRLGLSICYDLRFPELFRLLAVQQKAEILLVPSAFFKKTGQAHWHTLLKARAIENQCFVIAAAQAGQHNDKRESYGHSLVIDPWGEVLLDMGPEKLGIDFVEIDLEKIDTVRKGLPAINHIRNDIYKLSKI</sequence>
<dbReference type="PROSITE" id="PS50263">
    <property type="entry name" value="CN_HYDROLASE"/>
    <property type="match status" value="1"/>
</dbReference>
<evidence type="ECO:0000256" key="1">
    <source>
        <dbReference type="ARBA" id="ARBA00022801"/>
    </source>
</evidence>
<evidence type="ECO:0000313" key="4">
    <source>
        <dbReference type="Proteomes" id="UP000009168"/>
    </source>
</evidence>
<dbReference type="EMBL" id="GG662650">
    <property type="protein sequence ID" value="EAR98049.1"/>
    <property type="molecule type" value="Genomic_DNA"/>
</dbReference>
<dbReference type="eggNOG" id="KOG0807">
    <property type="taxonomic scope" value="Eukaryota"/>
</dbReference>
<dbReference type="OrthoDB" id="307416at2759"/>
<dbReference type="HOGENOM" id="CLU_030130_1_2_1"/>
<dbReference type="OMA" id="MRVAVCQ"/>
<dbReference type="STRING" id="312017.Q23ND3"/>
<reference evidence="4" key="1">
    <citation type="journal article" date="2006" name="PLoS Biol.">
        <title>Macronuclear genome sequence of the ciliate Tetrahymena thermophila, a model eukaryote.</title>
        <authorList>
            <person name="Eisen J.A."/>
            <person name="Coyne R.S."/>
            <person name="Wu M."/>
            <person name="Wu D."/>
            <person name="Thiagarajan M."/>
            <person name="Wortman J.R."/>
            <person name="Badger J.H."/>
            <person name="Ren Q."/>
            <person name="Amedeo P."/>
            <person name="Jones K.M."/>
            <person name="Tallon L.J."/>
            <person name="Delcher A.L."/>
            <person name="Salzberg S.L."/>
            <person name="Silva J.C."/>
            <person name="Haas B.J."/>
            <person name="Majoros W.H."/>
            <person name="Farzad M."/>
            <person name="Carlton J.M."/>
            <person name="Smith R.K. Jr."/>
            <person name="Garg J."/>
            <person name="Pearlman R.E."/>
            <person name="Karrer K.M."/>
            <person name="Sun L."/>
            <person name="Manning G."/>
            <person name="Elde N.C."/>
            <person name="Turkewitz A.P."/>
            <person name="Asai D.J."/>
            <person name="Wilkes D.E."/>
            <person name="Wang Y."/>
            <person name="Cai H."/>
            <person name="Collins K."/>
            <person name="Stewart B.A."/>
            <person name="Lee S.R."/>
            <person name="Wilamowska K."/>
            <person name="Weinberg Z."/>
            <person name="Ruzzo W.L."/>
            <person name="Wloga D."/>
            <person name="Gaertig J."/>
            <person name="Frankel J."/>
            <person name="Tsao C.-C."/>
            <person name="Gorovsky M.A."/>
            <person name="Keeling P.J."/>
            <person name="Waller R.F."/>
            <person name="Patron N.J."/>
            <person name="Cherry J.M."/>
            <person name="Stover N.A."/>
            <person name="Krieger C.J."/>
            <person name="del Toro C."/>
            <person name="Ryder H.F."/>
            <person name="Williamson S.C."/>
            <person name="Barbeau R.A."/>
            <person name="Hamilton E.P."/>
            <person name="Orias E."/>
        </authorList>
    </citation>
    <scope>NUCLEOTIDE SEQUENCE [LARGE SCALE GENOMIC DNA]</scope>
    <source>
        <strain evidence="4">SB210</strain>
    </source>
</reference>
<dbReference type="SUPFAM" id="SSF56317">
    <property type="entry name" value="Carbon-nitrogen hydrolase"/>
    <property type="match status" value="1"/>
</dbReference>
<accession>Q23ND3</accession>
<dbReference type="InterPro" id="IPR036526">
    <property type="entry name" value="C-N_Hydrolase_sf"/>
</dbReference>
<evidence type="ECO:0000259" key="2">
    <source>
        <dbReference type="PROSITE" id="PS50263"/>
    </source>
</evidence>
<dbReference type="KEGG" id="tet:TTHERM_01161020"/>
<dbReference type="AlphaFoldDB" id="Q23ND3"/>
<name>Q23ND3_TETTS</name>
<evidence type="ECO:0000313" key="3">
    <source>
        <dbReference type="EMBL" id="EAR98049.1"/>
    </source>
</evidence>
<dbReference type="Gene3D" id="3.60.110.10">
    <property type="entry name" value="Carbon-nitrogen hydrolase"/>
    <property type="match status" value="1"/>
</dbReference>
<dbReference type="InterPro" id="IPR003010">
    <property type="entry name" value="C-N_Hydrolase"/>
</dbReference>
<dbReference type="PANTHER" id="PTHR23088">
    <property type="entry name" value="NITRILASE-RELATED"/>
    <property type="match status" value="1"/>
</dbReference>
<proteinExistence type="predicted"/>
<dbReference type="PANTHER" id="PTHR23088:SF27">
    <property type="entry name" value="DEAMINATED GLUTATHIONE AMIDASE"/>
    <property type="match status" value="1"/>
</dbReference>
<dbReference type="Pfam" id="PF00795">
    <property type="entry name" value="CN_hydrolase"/>
    <property type="match status" value="1"/>
</dbReference>
<dbReference type="CDD" id="cd07572">
    <property type="entry name" value="nit"/>
    <property type="match status" value="1"/>
</dbReference>
<feature type="domain" description="CN hydrolase" evidence="2">
    <location>
        <begin position="7"/>
        <end position="258"/>
    </location>
</feature>
<dbReference type="Proteomes" id="UP000009168">
    <property type="component" value="Unassembled WGS sequence"/>
</dbReference>
<keyword evidence="1 3" id="KW-0378">Hydrolase</keyword>
<dbReference type="RefSeq" id="XP_001018294.1">
    <property type="nucleotide sequence ID" value="XM_001018294.3"/>
</dbReference>
<dbReference type="GO" id="GO:0016811">
    <property type="term" value="F:hydrolase activity, acting on carbon-nitrogen (but not peptide) bonds, in linear amides"/>
    <property type="evidence" value="ECO:0007669"/>
    <property type="project" value="InterPro"/>
</dbReference>
<dbReference type="InterPro" id="IPR045254">
    <property type="entry name" value="Nit1/2_C-N_Hydrolase"/>
</dbReference>
<gene>
    <name evidence="3" type="ORF">TTHERM_01161020</name>
</gene>
<keyword evidence="4" id="KW-1185">Reference proteome</keyword>
<organism evidence="3 4">
    <name type="scientific">Tetrahymena thermophila (strain SB210)</name>
    <dbReference type="NCBI Taxonomy" id="312017"/>
    <lineage>
        <taxon>Eukaryota</taxon>
        <taxon>Sar</taxon>
        <taxon>Alveolata</taxon>
        <taxon>Ciliophora</taxon>
        <taxon>Intramacronucleata</taxon>
        <taxon>Oligohymenophorea</taxon>
        <taxon>Hymenostomatida</taxon>
        <taxon>Tetrahymenina</taxon>
        <taxon>Tetrahymenidae</taxon>
        <taxon>Tetrahymena</taxon>
    </lineage>
</organism>
<dbReference type="InParanoid" id="Q23ND3"/>
<dbReference type="GeneID" id="7840063"/>
<protein>
    <submittedName>
        <fullName evidence="3">Carbon-nitrogen family hydrolase</fullName>
    </submittedName>
</protein>